<comment type="catalytic activity">
    <reaction evidence="22">
        <text>(3R)-hydroxyhexanoyl-[ACP] = (2E)-hexenoyl-[ACP] + H2O</text>
        <dbReference type="Rhea" id="RHEA:41828"/>
        <dbReference type="Rhea" id="RHEA-COMP:9630"/>
        <dbReference type="Rhea" id="RHEA-COMP:9631"/>
        <dbReference type="ChEBI" id="CHEBI:15377"/>
        <dbReference type="ChEBI" id="CHEBI:78457"/>
        <dbReference type="ChEBI" id="CHEBI:78458"/>
    </reaction>
    <physiologicalReaction direction="left-to-right" evidence="22">
        <dbReference type="Rhea" id="RHEA:41829"/>
    </physiologicalReaction>
</comment>
<evidence type="ECO:0000256" key="6">
    <source>
        <dbReference type="ARBA" id="ARBA00013191"/>
    </source>
</evidence>
<evidence type="ECO:0000256" key="18">
    <source>
        <dbReference type="ARBA" id="ARBA00023160"/>
    </source>
</evidence>
<dbReference type="SUPFAM" id="SSF53474">
    <property type="entry name" value="alpha/beta-Hydrolases"/>
    <property type="match status" value="1"/>
</dbReference>
<dbReference type="GO" id="GO:0004316">
    <property type="term" value="F:3-oxoacyl-[acyl-carrier-protein] reductase (NADPH) activity"/>
    <property type="evidence" value="ECO:0007669"/>
    <property type="project" value="UniProtKB-EC"/>
</dbReference>
<comment type="catalytic activity">
    <reaction evidence="52">
        <text>(2E)-octadecenoyl-[ACP] + NADPH + H(+) = octadecanoyl-[ACP] + NADP(+)</text>
        <dbReference type="Rhea" id="RHEA:41928"/>
        <dbReference type="Rhea" id="RHEA-COMP:9655"/>
        <dbReference type="Rhea" id="RHEA-COMP:9656"/>
        <dbReference type="ChEBI" id="CHEBI:15378"/>
        <dbReference type="ChEBI" id="CHEBI:57783"/>
        <dbReference type="ChEBI" id="CHEBI:58349"/>
        <dbReference type="ChEBI" id="CHEBI:78489"/>
        <dbReference type="ChEBI" id="CHEBI:78495"/>
    </reaction>
    <physiologicalReaction direction="left-to-right" evidence="52">
        <dbReference type="Rhea" id="RHEA:41929"/>
    </physiologicalReaction>
</comment>
<evidence type="ECO:0000256" key="4">
    <source>
        <dbReference type="ARBA" id="ARBA00012873"/>
    </source>
</evidence>
<keyword evidence="19" id="KW-0511">Multifunctional enzyme</keyword>
<evidence type="ECO:0000256" key="53">
    <source>
        <dbReference type="ARBA" id="ARBA00049109"/>
    </source>
</evidence>
<dbReference type="Gene3D" id="3.40.50.150">
    <property type="entry name" value="Vaccinia Virus protein VP39"/>
    <property type="match status" value="1"/>
</dbReference>
<evidence type="ECO:0000256" key="55">
    <source>
        <dbReference type="ARBA" id="ARBA00049263"/>
    </source>
</evidence>
<evidence type="ECO:0000313" key="64">
    <source>
        <dbReference type="Proteomes" id="UP001208570"/>
    </source>
</evidence>
<evidence type="ECO:0000256" key="52">
    <source>
        <dbReference type="ARBA" id="ARBA00049019"/>
    </source>
</evidence>
<comment type="catalytic activity">
    <reaction evidence="31">
        <text>3-oxooctadecanoyl-[ACP] + NADPH + H(+) = (3R)-hydroxyoctadecanoyl-[ACP] + NADP(+)</text>
        <dbReference type="Rhea" id="RHEA:41920"/>
        <dbReference type="Rhea" id="RHEA-COMP:9653"/>
        <dbReference type="Rhea" id="RHEA-COMP:9654"/>
        <dbReference type="ChEBI" id="CHEBI:15378"/>
        <dbReference type="ChEBI" id="CHEBI:57783"/>
        <dbReference type="ChEBI" id="CHEBI:58349"/>
        <dbReference type="ChEBI" id="CHEBI:78487"/>
        <dbReference type="ChEBI" id="CHEBI:78488"/>
    </reaction>
    <physiologicalReaction direction="left-to-right" evidence="31">
        <dbReference type="Rhea" id="RHEA:41921"/>
    </physiologicalReaction>
</comment>
<keyword evidence="13" id="KW-0276">Fatty acid metabolism</keyword>
<evidence type="ECO:0000256" key="60">
    <source>
        <dbReference type="ARBA" id="ARBA00049533"/>
    </source>
</evidence>
<comment type="catalytic activity">
    <reaction evidence="42">
        <text>hexadecanoyl-[ACP] + malonyl-[ACP] + H(+) = 3-oxooctadecanoyl-[ACP] + holo-[ACP] + CO2</text>
        <dbReference type="Rhea" id="RHEA:41916"/>
        <dbReference type="Rhea" id="RHEA-COMP:9623"/>
        <dbReference type="Rhea" id="RHEA-COMP:9652"/>
        <dbReference type="Rhea" id="RHEA-COMP:9653"/>
        <dbReference type="Rhea" id="RHEA-COMP:9685"/>
        <dbReference type="ChEBI" id="CHEBI:15378"/>
        <dbReference type="ChEBI" id="CHEBI:16526"/>
        <dbReference type="ChEBI" id="CHEBI:64479"/>
        <dbReference type="ChEBI" id="CHEBI:78449"/>
        <dbReference type="ChEBI" id="CHEBI:78483"/>
        <dbReference type="ChEBI" id="CHEBI:78487"/>
    </reaction>
    <physiologicalReaction direction="left-to-right" evidence="42">
        <dbReference type="Rhea" id="RHEA:41917"/>
    </physiologicalReaction>
</comment>
<comment type="catalytic activity">
    <reaction evidence="55">
        <text>3-oxododecanoyl-[ACP] + NADPH + H(+) = (3R)-hydroxydodecanoyl-[ACP] + NADP(+)</text>
        <dbReference type="Rhea" id="RHEA:41872"/>
        <dbReference type="Rhea" id="RHEA-COMP:9641"/>
        <dbReference type="Rhea" id="RHEA-COMP:9642"/>
        <dbReference type="ChEBI" id="CHEBI:15378"/>
        <dbReference type="ChEBI" id="CHEBI:57783"/>
        <dbReference type="ChEBI" id="CHEBI:58349"/>
        <dbReference type="ChEBI" id="CHEBI:78469"/>
        <dbReference type="ChEBI" id="CHEBI:78470"/>
    </reaction>
    <physiologicalReaction direction="left-to-right" evidence="55">
        <dbReference type="Rhea" id="RHEA:41873"/>
    </physiologicalReaction>
</comment>
<dbReference type="InterPro" id="IPR029063">
    <property type="entry name" value="SAM-dependent_MTases_sf"/>
</dbReference>
<sequence>MISGRTKPGVTKTLEMIKEHKESIQLQTLLQENANLPPSVHPCRGYTLLNHDSSLLETQECSAEQRPVWFVFAGMGTQWTGMGRDLMCIESFKDSILRSDSVLQPYGLHLYDLLMNSSESAFTNTLNSFVGIAAIQVALVDVLRVLGIKPDGIVGHSVGELGCAYADGGLTAEETVLAAYWRGRCVLEANLPPGGMAAVGLTWEEAHRRCPKGVVPACHNAEDTVTISGPTEDVTKFVEELKQEGIFAKEVKSAGVAFHSYYMSKTAPALLSALKQVIVEKRPRSSCWISSSIPESNWGSELSQTSSAEYHVNNLVSPVLFQEALQHVPRNAITIEIAPHCLLQALLKRSLGSECTFVGLMKRHHQDNLEFLLSSLGKLHLAGVNFNPLSLYPATSYPVPAGTPMVAPLIQWDHDVSWNVPKQEDFMSIGPGGTASCVYEMDASPDSEDHYLDGHVIDGRTLFPAAGLLVLPWRALARIKGYVYTDMAVTFEDVCIHRATIMPKTGDKGQLVWNDNWISFVDTMLQMEVLGLPGRELRLPTRIKAVHIDPTVHRESVTNFDKEKQAIRVLVDNELSTCVAGGVEIIGLHATVAPRRQQTQAAPITEKYTFVPYRQMELGKTDCSLQQYAKLCTKYIKHRMDALLDNGIADKIPNRELFQKVLEQSESCDGVQSEVEQYLIKEKNQYSLLNLIHDVFGLQSDDNFLQKAKTVIEEGRDKLSQDRLLSFMLHPERLKPCLDLALENGKRTKVKVVEFCCRGCSPIYPHVISLLQTQPMLNVEYVLTGPGAAGISDDVPEKYGIRMVPWDGSLDPPHNMVADILVIRNVYVSSVSGLLRNLVGVLAEGGFLLLQEPTTNFSIPLFLGGLTNDLSADDSQGLFNDSAHWEKYLQDLELNVISLLADGILYNTFLCQKQKDVPKNPPVIDVSDVHFSWIEELKVAMINQEKAVDNGRIWLRVQAESPSGVIGLQGDKYTLPDTDSEEFLDLSRKDLVMNVMRDGQYGSYRHLPHLSGISSELLYGSLEQAATVPVAYATAYYALIVRGRIKKGDRVLIHAGSGGVGQAAIAIALNRGCEVFTTCGTGEKQHFLKDRFPQLNDAHIANSRDKTFEWDILKATRGHGVDVVLNSLAGDKLQAGVRLLAQHGRFLEIGKVDLSNNSNLGMGVFLKNVTFHGILLDALFDEGNCEWPEVASLLGKGIEAGVVRPLNTTVYDKEQVEAAFRYMAQGKHIGKVLIKPLPMKIPALGRTTCHPLKSYIITGGLGGFGLELAHWLVQRGAKNLVLTSRSGIRNGYQSRCIRLWRESGVTVTISVSDVSTVEGARQLVREAETLGLVGGIFHLAMVLRDGLMENQSEENFRIVGKTKVIGTINLDKVTRDQCSTDLDWFVVFSSVSCGRGNAGQANYGYSNSIMERICEERVTDGLPGLAVQWGAVGDVGVVLDTMGNNDTVIGGTLPQRIKSCLSTLDKFINQPEPVVSSFVLVERSTKSINQDTASNLLKVIGNILGVKDSSSINQDSTLGDLGLDSLMGVEVKQTLERDYDLSLPMQEIRALTMNKLKGISGDMPSSKSPTQSKKESPAVDVMKVSKRYNPKQIMPIKTVIQLTEGDQSHSPLFVIHPIEGVLVSLQSVMKKVRQPVYGLQCTKEVPSGSVVELSTYYIQKMKEIQPKGPYYLAGYSFGACVAMEMALQLQAEDEDVKRLILLDGSHLYAAVHIQRFKSKIAPGSKAAAEAEAMCAFLHQFMTIDYNKLTTEMASLPDYKSRIQAAVDHLLASNQLSDSEDLTSAADSFYNKLVMADAYSLKGKLKESTEVVLIKAVEADPDVKSLGSDYGLSEVCSGHISIHEVLGDHESFIEGDGAPVVADIINSLL</sequence>
<evidence type="ECO:0000256" key="58">
    <source>
        <dbReference type="ARBA" id="ARBA00049449"/>
    </source>
</evidence>
<comment type="catalytic activity">
    <reaction evidence="59">
        <text>(2E)-decenoyl-[ACP] + NADPH + H(+) = decanoyl-[ACP] + NADP(+)</text>
        <dbReference type="Rhea" id="RHEA:41864"/>
        <dbReference type="Rhea" id="RHEA-COMP:9639"/>
        <dbReference type="Rhea" id="RHEA-COMP:9640"/>
        <dbReference type="ChEBI" id="CHEBI:15378"/>
        <dbReference type="ChEBI" id="CHEBI:57783"/>
        <dbReference type="ChEBI" id="CHEBI:58349"/>
        <dbReference type="ChEBI" id="CHEBI:78467"/>
        <dbReference type="ChEBI" id="CHEBI:78468"/>
    </reaction>
    <physiologicalReaction direction="left-to-right" evidence="59">
        <dbReference type="Rhea" id="RHEA:41865"/>
    </physiologicalReaction>
</comment>
<dbReference type="InterPro" id="IPR016036">
    <property type="entry name" value="Malonyl_transacylase_ACP-bd"/>
</dbReference>
<dbReference type="InterPro" id="IPR036291">
    <property type="entry name" value="NAD(P)-bd_dom_sf"/>
</dbReference>
<comment type="catalytic activity">
    <reaction evidence="27">
        <text>(3R)-hydroxyhexadecanoyl-[ACP] = (2E)-hexadecenoyl-[ACP] + H2O</text>
        <dbReference type="Rhea" id="RHEA:41908"/>
        <dbReference type="Rhea" id="RHEA-COMP:9650"/>
        <dbReference type="Rhea" id="RHEA-COMP:9651"/>
        <dbReference type="ChEBI" id="CHEBI:15377"/>
        <dbReference type="ChEBI" id="CHEBI:78480"/>
        <dbReference type="ChEBI" id="CHEBI:78481"/>
    </reaction>
    <physiologicalReaction direction="left-to-right" evidence="27">
        <dbReference type="Rhea" id="RHEA:41909"/>
    </physiologicalReaction>
</comment>
<keyword evidence="8" id="KW-0596">Phosphopantetheine</keyword>
<evidence type="ECO:0000256" key="50">
    <source>
        <dbReference type="ARBA" id="ARBA00048704"/>
    </source>
</evidence>
<dbReference type="Pfam" id="PF00975">
    <property type="entry name" value="Thioesterase"/>
    <property type="match status" value="1"/>
</dbReference>
<dbReference type="GO" id="GO:0141148">
    <property type="term" value="F:enoyl-[acyl-carrier-protein] reductase (NADPH) activity"/>
    <property type="evidence" value="ECO:0007669"/>
    <property type="project" value="UniProtKB-EC"/>
</dbReference>
<evidence type="ECO:0000256" key="59">
    <source>
        <dbReference type="ARBA" id="ARBA00049521"/>
    </source>
</evidence>
<evidence type="ECO:0000256" key="1">
    <source>
        <dbReference type="ARBA" id="ARBA00005189"/>
    </source>
</evidence>
<protein>
    <recommendedName>
        <fullName evidence="7">Fatty acid synthase</fullName>
        <ecNumber evidence="5">1.1.1.100</ecNumber>
        <ecNumber evidence="2">1.3.1.39</ecNumber>
        <ecNumber evidence="6">2.3.1.41</ecNumber>
        <ecNumber evidence="4">2.3.1.85</ecNumber>
        <ecNumber evidence="3">3.1.2.14</ecNumber>
    </recommendedName>
</protein>
<comment type="catalytic activity">
    <reaction evidence="25">
        <text>(3R)-hydroxytetradecanoyl-[ACP] = (2E)-tetradecenoyl-[ACP] + H2O</text>
        <dbReference type="Rhea" id="RHEA:41892"/>
        <dbReference type="Rhea" id="RHEA-COMP:9646"/>
        <dbReference type="Rhea" id="RHEA-COMP:9647"/>
        <dbReference type="ChEBI" id="CHEBI:15377"/>
        <dbReference type="ChEBI" id="CHEBI:78474"/>
        <dbReference type="ChEBI" id="CHEBI:78475"/>
    </reaction>
    <physiologicalReaction direction="left-to-right" evidence="25">
        <dbReference type="Rhea" id="RHEA:41893"/>
    </physiologicalReaction>
</comment>
<evidence type="ECO:0000256" key="40">
    <source>
        <dbReference type="ARBA" id="ARBA00047953"/>
    </source>
</evidence>
<dbReference type="FunFam" id="1.10.1200.10:FF:000013">
    <property type="entry name" value="Fatty acid synthase"/>
    <property type="match status" value="1"/>
</dbReference>
<dbReference type="GO" id="GO:0031177">
    <property type="term" value="F:phosphopantetheine binding"/>
    <property type="evidence" value="ECO:0007669"/>
    <property type="project" value="InterPro"/>
</dbReference>
<comment type="catalytic activity">
    <reaction evidence="57">
        <text>3-oxooctanoyl-[ACP] + NADPH + H(+) = (3R)-hydroxyoctanoyl-[ACP] + NADP(+)</text>
        <dbReference type="Rhea" id="RHEA:41840"/>
        <dbReference type="Rhea" id="RHEA-COMP:9633"/>
        <dbReference type="Rhea" id="RHEA-COMP:9634"/>
        <dbReference type="ChEBI" id="CHEBI:15378"/>
        <dbReference type="ChEBI" id="CHEBI:57783"/>
        <dbReference type="ChEBI" id="CHEBI:58349"/>
        <dbReference type="ChEBI" id="CHEBI:78460"/>
        <dbReference type="ChEBI" id="CHEBI:78461"/>
    </reaction>
    <physiologicalReaction direction="left-to-right" evidence="57">
        <dbReference type="Rhea" id="RHEA:41841"/>
    </physiologicalReaction>
</comment>
<dbReference type="FunFam" id="3.40.50.720:FF:000209">
    <property type="entry name" value="Polyketide synthase Pks12"/>
    <property type="match status" value="1"/>
</dbReference>
<evidence type="ECO:0000256" key="27">
    <source>
        <dbReference type="ARBA" id="ARBA00023401"/>
    </source>
</evidence>
<dbReference type="GO" id="GO:0019171">
    <property type="term" value="F:(3R)-hydroxyacyl-[acyl-carrier-protein] dehydratase activity"/>
    <property type="evidence" value="ECO:0007669"/>
    <property type="project" value="UniProtKB-EC"/>
</dbReference>
<keyword evidence="15" id="KW-0663">Pyridoxal phosphate</keyword>
<evidence type="ECO:0000256" key="51">
    <source>
        <dbReference type="ARBA" id="ARBA00048935"/>
    </source>
</evidence>
<comment type="catalytic activity">
    <reaction evidence="45">
        <text>(2E)-octenoyl-[ACP] + NADPH + H(+) = octanoyl-[ACP] + NADP(+)</text>
        <dbReference type="Rhea" id="RHEA:41848"/>
        <dbReference type="Rhea" id="RHEA-COMP:9635"/>
        <dbReference type="Rhea" id="RHEA-COMP:9636"/>
        <dbReference type="ChEBI" id="CHEBI:15378"/>
        <dbReference type="ChEBI" id="CHEBI:57783"/>
        <dbReference type="ChEBI" id="CHEBI:58349"/>
        <dbReference type="ChEBI" id="CHEBI:78462"/>
        <dbReference type="ChEBI" id="CHEBI:78463"/>
    </reaction>
    <physiologicalReaction direction="left-to-right" evidence="45">
        <dbReference type="Rhea" id="RHEA:41849"/>
    </physiologicalReaction>
</comment>
<comment type="catalytic activity">
    <reaction evidence="54">
        <text>(2E)-tetradecenoyl-[ACP] + NADPH + H(+) = tetradecanoyl-[ACP] + NADP(+)</text>
        <dbReference type="Rhea" id="RHEA:41896"/>
        <dbReference type="Rhea" id="RHEA-COMP:9647"/>
        <dbReference type="Rhea" id="RHEA-COMP:9648"/>
        <dbReference type="ChEBI" id="CHEBI:15378"/>
        <dbReference type="ChEBI" id="CHEBI:57783"/>
        <dbReference type="ChEBI" id="CHEBI:58349"/>
        <dbReference type="ChEBI" id="CHEBI:78475"/>
        <dbReference type="ChEBI" id="CHEBI:78477"/>
    </reaction>
    <physiologicalReaction direction="left-to-right" evidence="54">
        <dbReference type="Rhea" id="RHEA:41897"/>
    </physiologicalReaction>
</comment>
<name>A0AAD9JJJ5_9ANNE</name>
<keyword evidence="9" id="KW-0444">Lipid biosynthesis</keyword>
<dbReference type="SMART" id="SM00827">
    <property type="entry name" value="PKS_AT"/>
    <property type="match status" value="1"/>
</dbReference>
<dbReference type="EC" id="1.3.1.39" evidence="2"/>
<evidence type="ECO:0000256" key="43">
    <source>
        <dbReference type="ARBA" id="ARBA00048281"/>
    </source>
</evidence>
<dbReference type="EC" id="2.3.1.85" evidence="4"/>
<evidence type="ECO:0000256" key="44">
    <source>
        <dbReference type="ARBA" id="ARBA00048289"/>
    </source>
</evidence>
<evidence type="ECO:0000256" key="49">
    <source>
        <dbReference type="ARBA" id="ARBA00048691"/>
    </source>
</evidence>
<organism evidence="63 64">
    <name type="scientific">Paralvinella palmiformis</name>
    <dbReference type="NCBI Taxonomy" id="53620"/>
    <lineage>
        <taxon>Eukaryota</taxon>
        <taxon>Metazoa</taxon>
        <taxon>Spiralia</taxon>
        <taxon>Lophotrochozoa</taxon>
        <taxon>Annelida</taxon>
        <taxon>Polychaeta</taxon>
        <taxon>Sedentaria</taxon>
        <taxon>Canalipalpata</taxon>
        <taxon>Terebellida</taxon>
        <taxon>Terebelliformia</taxon>
        <taxon>Alvinellidae</taxon>
        <taxon>Paralvinella</taxon>
    </lineage>
</organism>
<dbReference type="EMBL" id="JAODUP010000290">
    <property type="protein sequence ID" value="KAK2153658.1"/>
    <property type="molecule type" value="Genomic_DNA"/>
</dbReference>
<comment type="catalytic activity">
    <reaction evidence="23">
        <text>(3R)-hydroxydecanoyl-[ACP] = (2E)-decenoyl-[ACP] + H2O</text>
        <dbReference type="Rhea" id="RHEA:41860"/>
        <dbReference type="Rhea" id="RHEA-COMP:9638"/>
        <dbReference type="Rhea" id="RHEA-COMP:9639"/>
        <dbReference type="ChEBI" id="CHEBI:15377"/>
        <dbReference type="ChEBI" id="CHEBI:78466"/>
        <dbReference type="ChEBI" id="CHEBI:78467"/>
    </reaction>
    <physiologicalReaction direction="left-to-right" evidence="23">
        <dbReference type="Rhea" id="RHEA:41861"/>
    </physiologicalReaction>
</comment>
<comment type="catalytic activity">
    <reaction evidence="41">
        <text>acetyl-[ACP] + malonyl-[ACP] + H(+) = 3-oxobutanoyl-[ACP] + holo-[ACP] + CO2</text>
        <dbReference type="Rhea" id="RHEA:41800"/>
        <dbReference type="Rhea" id="RHEA-COMP:9621"/>
        <dbReference type="Rhea" id="RHEA-COMP:9623"/>
        <dbReference type="Rhea" id="RHEA-COMP:9625"/>
        <dbReference type="Rhea" id="RHEA-COMP:9685"/>
        <dbReference type="ChEBI" id="CHEBI:15378"/>
        <dbReference type="ChEBI" id="CHEBI:16526"/>
        <dbReference type="ChEBI" id="CHEBI:64479"/>
        <dbReference type="ChEBI" id="CHEBI:78446"/>
        <dbReference type="ChEBI" id="CHEBI:78449"/>
        <dbReference type="ChEBI" id="CHEBI:78450"/>
    </reaction>
    <physiologicalReaction direction="left-to-right" evidence="41">
        <dbReference type="Rhea" id="RHEA:41801"/>
    </physiologicalReaction>
</comment>
<comment type="catalytic activity">
    <reaction evidence="51">
        <text>3-oxotetradecanoyl-[ACP] + NADPH + H(+) = (3R)-hydroxytetradecanoyl-[ACP] + NADP(+)</text>
        <dbReference type="Rhea" id="RHEA:41888"/>
        <dbReference type="Rhea" id="RHEA-COMP:9645"/>
        <dbReference type="Rhea" id="RHEA-COMP:9646"/>
        <dbReference type="ChEBI" id="CHEBI:15378"/>
        <dbReference type="ChEBI" id="CHEBI:57783"/>
        <dbReference type="ChEBI" id="CHEBI:58349"/>
        <dbReference type="ChEBI" id="CHEBI:78473"/>
        <dbReference type="ChEBI" id="CHEBI:78474"/>
    </reaction>
    <physiologicalReaction direction="left-to-right" evidence="51">
        <dbReference type="Rhea" id="RHEA:41889"/>
    </physiologicalReaction>
</comment>
<evidence type="ECO:0000256" key="16">
    <source>
        <dbReference type="ARBA" id="ARBA00023002"/>
    </source>
</evidence>
<comment type="catalytic activity">
    <reaction evidence="38">
        <text>(2E)-hexadecenoyl-[ACP] + NADPH + H(+) = hexadecanoyl-[ACP] + NADP(+)</text>
        <dbReference type="Rhea" id="RHEA:41912"/>
        <dbReference type="Rhea" id="RHEA-COMP:9651"/>
        <dbReference type="Rhea" id="RHEA-COMP:9652"/>
        <dbReference type="ChEBI" id="CHEBI:15378"/>
        <dbReference type="ChEBI" id="CHEBI:57783"/>
        <dbReference type="ChEBI" id="CHEBI:58349"/>
        <dbReference type="ChEBI" id="CHEBI:78481"/>
        <dbReference type="ChEBI" id="CHEBI:78483"/>
    </reaction>
    <physiologicalReaction direction="left-to-right" evidence="38">
        <dbReference type="Rhea" id="RHEA:41913"/>
    </physiologicalReaction>
</comment>
<dbReference type="InterPro" id="IPR001227">
    <property type="entry name" value="Ac_transferase_dom_sf"/>
</dbReference>
<comment type="catalytic activity">
    <reaction evidence="28">
        <text>(3R)-hydroxybutanoyl-[ACP] = (2E)-butenoyl-[ACP] + H2O</text>
        <dbReference type="Rhea" id="RHEA:41808"/>
        <dbReference type="Rhea" id="RHEA-COMP:9626"/>
        <dbReference type="Rhea" id="RHEA-COMP:9627"/>
        <dbReference type="ChEBI" id="CHEBI:15377"/>
        <dbReference type="ChEBI" id="CHEBI:78451"/>
        <dbReference type="ChEBI" id="CHEBI:78453"/>
    </reaction>
    <physiologicalReaction direction="left-to-right" evidence="28">
        <dbReference type="Rhea" id="RHEA:41809"/>
    </physiologicalReaction>
</comment>
<comment type="catalytic activity">
    <reaction evidence="47">
        <text>3-oxohexanoyl-[ACP] + NADPH + H(+) = (3R)-hydroxyhexanoyl-[ACP] + NADP(+)</text>
        <dbReference type="Rhea" id="RHEA:41824"/>
        <dbReference type="Rhea" id="RHEA-COMP:9629"/>
        <dbReference type="Rhea" id="RHEA-COMP:9630"/>
        <dbReference type="ChEBI" id="CHEBI:15378"/>
        <dbReference type="ChEBI" id="CHEBI:57783"/>
        <dbReference type="ChEBI" id="CHEBI:58349"/>
        <dbReference type="ChEBI" id="CHEBI:78456"/>
        <dbReference type="ChEBI" id="CHEBI:78457"/>
    </reaction>
    <physiologicalReaction direction="left-to-right" evidence="47">
        <dbReference type="Rhea" id="RHEA:41825"/>
    </physiologicalReaction>
</comment>
<evidence type="ECO:0000256" key="36">
    <source>
        <dbReference type="ARBA" id="ARBA00047500"/>
    </source>
</evidence>
<comment type="catalytic activity">
    <reaction evidence="26">
        <text>(3R)-hydroxyoctadecanoyl-[ACP] = (2E)-octadecenoyl-[ACP] + H2O</text>
        <dbReference type="Rhea" id="RHEA:41924"/>
        <dbReference type="Rhea" id="RHEA-COMP:9654"/>
        <dbReference type="Rhea" id="RHEA-COMP:9655"/>
        <dbReference type="ChEBI" id="CHEBI:15377"/>
        <dbReference type="ChEBI" id="CHEBI:78488"/>
        <dbReference type="ChEBI" id="CHEBI:78489"/>
    </reaction>
    <physiologicalReaction direction="left-to-right" evidence="26">
        <dbReference type="Rhea" id="RHEA:41925"/>
    </physiologicalReaction>
</comment>
<evidence type="ECO:0000256" key="47">
    <source>
        <dbReference type="ARBA" id="ARBA00048571"/>
    </source>
</evidence>
<dbReference type="GO" id="GO:0004312">
    <property type="term" value="F:fatty acid synthase activity"/>
    <property type="evidence" value="ECO:0007669"/>
    <property type="project" value="UniProtKB-EC"/>
</dbReference>
<comment type="catalytic activity">
    <reaction evidence="53">
        <text>decanoyl-[ACP] + malonyl-[ACP] + H(+) = 3-oxododecanoyl-[ACP] + holo-[ACP] + CO2</text>
        <dbReference type="Rhea" id="RHEA:41868"/>
        <dbReference type="Rhea" id="RHEA-COMP:9623"/>
        <dbReference type="Rhea" id="RHEA-COMP:9640"/>
        <dbReference type="Rhea" id="RHEA-COMP:9641"/>
        <dbReference type="Rhea" id="RHEA-COMP:9685"/>
        <dbReference type="ChEBI" id="CHEBI:15378"/>
        <dbReference type="ChEBI" id="CHEBI:16526"/>
        <dbReference type="ChEBI" id="CHEBI:64479"/>
        <dbReference type="ChEBI" id="CHEBI:78449"/>
        <dbReference type="ChEBI" id="CHEBI:78468"/>
        <dbReference type="ChEBI" id="CHEBI:78469"/>
    </reaction>
    <physiologicalReaction direction="left-to-right" evidence="53">
        <dbReference type="Rhea" id="RHEA:41869"/>
    </physiologicalReaction>
</comment>
<comment type="catalytic activity">
    <reaction evidence="39">
        <text>(2E)-hexenoyl-[ACP] + NADPH + H(+) = hexanoyl-[ACP] + NADP(+)</text>
        <dbReference type="Rhea" id="RHEA:41832"/>
        <dbReference type="Rhea" id="RHEA-COMP:9631"/>
        <dbReference type="Rhea" id="RHEA-COMP:9632"/>
        <dbReference type="ChEBI" id="CHEBI:15378"/>
        <dbReference type="ChEBI" id="CHEBI:57783"/>
        <dbReference type="ChEBI" id="CHEBI:58349"/>
        <dbReference type="ChEBI" id="CHEBI:78458"/>
        <dbReference type="ChEBI" id="CHEBI:78459"/>
    </reaction>
    <physiologicalReaction direction="left-to-right" evidence="39">
        <dbReference type="Rhea" id="RHEA:41833"/>
    </physiologicalReaction>
</comment>
<dbReference type="PROSITE" id="PS50075">
    <property type="entry name" value="CARRIER"/>
    <property type="match status" value="1"/>
</dbReference>
<comment type="catalytic activity">
    <reaction evidence="50">
        <text>hexadecanoyl-[ACP] + H2O = hexadecanoate + holo-[ACP] + H(+)</text>
        <dbReference type="Rhea" id="RHEA:41932"/>
        <dbReference type="Rhea" id="RHEA-COMP:9652"/>
        <dbReference type="Rhea" id="RHEA-COMP:9685"/>
        <dbReference type="ChEBI" id="CHEBI:7896"/>
        <dbReference type="ChEBI" id="CHEBI:15377"/>
        <dbReference type="ChEBI" id="CHEBI:15378"/>
        <dbReference type="ChEBI" id="CHEBI:64479"/>
        <dbReference type="ChEBI" id="CHEBI:78483"/>
        <dbReference type="EC" id="3.1.2.14"/>
    </reaction>
    <physiologicalReaction direction="left-to-right" evidence="50">
        <dbReference type="Rhea" id="RHEA:41933"/>
    </physiologicalReaction>
</comment>
<dbReference type="EC" id="1.1.1.100" evidence="5"/>
<comment type="catalytic activity">
    <reaction evidence="35">
        <text>tetradecanoyl-[ACP] + malonyl-[ACP] + H(+) = 3-oxohexadecanoyl-[ACP] + holo-[ACP] + CO2</text>
        <dbReference type="Rhea" id="RHEA:41900"/>
        <dbReference type="Rhea" id="RHEA-COMP:9623"/>
        <dbReference type="Rhea" id="RHEA-COMP:9648"/>
        <dbReference type="Rhea" id="RHEA-COMP:9649"/>
        <dbReference type="Rhea" id="RHEA-COMP:9685"/>
        <dbReference type="ChEBI" id="CHEBI:15378"/>
        <dbReference type="ChEBI" id="CHEBI:16526"/>
        <dbReference type="ChEBI" id="CHEBI:64479"/>
        <dbReference type="ChEBI" id="CHEBI:78449"/>
        <dbReference type="ChEBI" id="CHEBI:78477"/>
        <dbReference type="ChEBI" id="CHEBI:78478"/>
    </reaction>
    <physiologicalReaction direction="left-to-right" evidence="35">
        <dbReference type="Rhea" id="RHEA:41901"/>
    </physiologicalReaction>
</comment>
<keyword evidence="12" id="KW-0702">S-nitrosylation</keyword>
<keyword evidence="10" id="KW-0597">Phosphoprotein</keyword>
<comment type="catalytic activity">
    <reaction evidence="34">
        <text>3-oxodecanoyl-[ACP] + NADPH + H(+) = (3R)-hydroxydecanoyl-[ACP] + NADP(+)</text>
        <dbReference type="Rhea" id="RHEA:41856"/>
        <dbReference type="Rhea" id="RHEA-COMP:9637"/>
        <dbReference type="Rhea" id="RHEA-COMP:9638"/>
        <dbReference type="ChEBI" id="CHEBI:15378"/>
        <dbReference type="ChEBI" id="CHEBI:57783"/>
        <dbReference type="ChEBI" id="CHEBI:58349"/>
        <dbReference type="ChEBI" id="CHEBI:78464"/>
        <dbReference type="ChEBI" id="CHEBI:78466"/>
    </reaction>
    <physiologicalReaction direction="left-to-right" evidence="34">
        <dbReference type="Rhea" id="RHEA:41857"/>
    </physiologicalReaction>
</comment>
<comment type="catalytic activity">
    <reaction evidence="58">
        <text>butanoyl-[ACP] + malonyl-[ACP] + H(+) = 3-oxohexanoyl-[ACP] + holo-[ACP] + CO2</text>
        <dbReference type="Rhea" id="RHEA:41820"/>
        <dbReference type="Rhea" id="RHEA-COMP:9623"/>
        <dbReference type="Rhea" id="RHEA-COMP:9628"/>
        <dbReference type="Rhea" id="RHEA-COMP:9629"/>
        <dbReference type="Rhea" id="RHEA-COMP:9685"/>
        <dbReference type="ChEBI" id="CHEBI:15378"/>
        <dbReference type="ChEBI" id="CHEBI:16526"/>
        <dbReference type="ChEBI" id="CHEBI:64479"/>
        <dbReference type="ChEBI" id="CHEBI:78449"/>
        <dbReference type="ChEBI" id="CHEBI:78454"/>
        <dbReference type="ChEBI" id="CHEBI:78456"/>
    </reaction>
    <physiologicalReaction direction="left-to-right" evidence="58">
        <dbReference type="Rhea" id="RHEA:41821"/>
    </physiologicalReaction>
</comment>
<evidence type="ECO:0000256" key="41">
    <source>
        <dbReference type="ARBA" id="ARBA00047961"/>
    </source>
</evidence>
<dbReference type="InterPro" id="IPR050091">
    <property type="entry name" value="PKS_NRPS_Biosynth_Enz"/>
</dbReference>
<comment type="catalytic activity">
    <reaction evidence="33">
        <text>a (3R)-hydroxyacyl-[ACP] + NADP(+) = a 3-oxoacyl-[ACP] + NADPH + H(+)</text>
        <dbReference type="Rhea" id="RHEA:17397"/>
        <dbReference type="Rhea" id="RHEA-COMP:9916"/>
        <dbReference type="Rhea" id="RHEA-COMP:9945"/>
        <dbReference type="ChEBI" id="CHEBI:15378"/>
        <dbReference type="ChEBI" id="CHEBI:57783"/>
        <dbReference type="ChEBI" id="CHEBI:58349"/>
        <dbReference type="ChEBI" id="CHEBI:78776"/>
        <dbReference type="ChEBI" id="CHEBI:78827"/>
        <dbReference type="EC" id="1.1.1.100"/>
    </reaction>
    <physiologicalReaction direction="right-to-left" evidence="33">
        <dbReference type="Rhea" id="RHEA:17399"/>
    </physiologicalReaction>
</comment>
<feature type="domain" description="Carrier" evidence="62">
    <location>
        <begin position="1490"/>
        <end position="1567"/>
    </location>
</feature>
<evidence type="ECO:0000256" key="35">
    <source>
        <dbReference type="ARBA" id="ARBA00047451"/>
    </source>
</evidence>
<feature type="region of interest" description="Disordered" evidence="61">
    <location>
        <begin position="1560"/>
        <end position="1579"/>
    </location>
</feature>
<dbReference type="InterPro" id="IPR013968">
    <property type="entry name" value="PKS_KR"/>
</dbReference>
<evidence type="ECO:0000256" key="19">
    <source>
        <dbReference type="ARBA" id="ARBA00023268"/>
    </source>
</evidence>
<dbReference type="InterPro" id="IPR001031">
    <property type="entry name" value="Thioesterase"/>
</dbReference>
<comment type="catalytic activity">
    <reaction evidence="24">
        <text>a (3R)-hydroxyacyl-[ACP] = a (2E)-enoyl-[ACP] + H2O</text>
        <dbReference type="Rhea" id="RHEA:13097"/>
        <dbReference type="Rhea" id="RHEA-COMP:9925"/>
        <dbReference type="Rhea" id="RHEA-COMP:9945"/>
        <dbReference type="ChEBI" id="CHEBI:15377"/>
        <dbReference type="ChEBI" id="CHEBI:78784"/>
        <dbReference type="ChEBI" id="CHEBI:78827"/>
        <dbReference type="EC" id="4.2.1.59"/>
    </reaction>
    <physiologicalReaction direction="left-to-right" evidence="24">
        <dbReference type="Rhea" id="RHEA:13098"/>
    </physiologicalReaction>
</comment>
<dbReference type="EC" id="3.1.2.14" evidence="3"/>
<dbReference type="GO" id="GO:0004315">
    <property type="term" value="F:3-oxoacyl-[acyl-carrier-protein] synthase activity"/>
    <property type="evidence" value="ECO:0007669"/>
    <property type="project" value="UniProtKB-EC"/>
</dbReference>
<evidence type="ECO:0000256" key="12">
    <source>
        <dbReference type="ARBA" id="ARBA00022799"/>
    </source>
</evidence>
<dbReference type="EC" id="2.3.1.41" evidence="6"/>
<accession>A0AAD9JJJ5</accession>
<evidence type="ECO:0000313" key="63">
    <source>
        <dbReference type="EMBL" id="KAK2153658.1"/>
    </source>
</evidence>
<comment type="function">
    <text evidence="29">Fatty acid synthetase is a multifunctional enzyme that catalyzes the de novo biosynthesis of long-chain saturated fatty acids starting from acetyl-CoA and malonyl-CoA in the presence of NADPH. This multifunctional protein contains 7 catalytic activities and a site for the binding of the prosthetic group 4'-phosphopantetheine of the acyl carrier protein ([ACP]) domain.</text>
</comment>
<dbReference type="GO" id="GO:0006633">
    <property type="term" value="P:fatty acid biosynthetic process"/>
    <property type="evidence" value="ECO:0007669"/>
    <property type="project" value="UniProtKB-KW"/>
</dbReference>
<evidence type="ECO:0000256" key="7">
    <source>
        <dbReference type="ARBA" id="ARBA00018769"/>
    </source>
</evidence>
<keyword evidence="11" id="KW-0808">Transferase</keyword>
<proteinExistence type="predicted"/>
<dbReference type="SMART" id="SM00823">
    <property type="entry name" value="PKS_PP"/>
    <property type="match status" value="1"/>
</dbReference>
<dbReference type="Proteomes" id="UP001208570">
    <property type="component" value="Unassembled WGS sequence"/>
</dbReference>
<dbReference type="InterPro" id="IPR014043">
    <property type="entry name" value="Acyl_transferase_dom"/>
</dbReference>
<dbReference type="GO" id="GO:0004313">
    <property type="term" value="F:[acyl-carrier-protein] S-acetyltransferase activity"/>
    <property type="evidence" value="ECO:0007669"/>
    <property type="project" value="UniProtKB-EC"/>
</dbReference>
<evidence type="ECO:0000256" key="57">
    <source>
        <dbReference type="ARBA" id="ARBA00049422"/>
    </source>
</evidence>
<keyword evidence="17" id="KW-0443">Lipid metabolism</keyword>
<evidence type="ECO:0000256" key="32">
    <source>
        <dbReference type="ARBA" id="ARBA00047394"/>
    </source>
</evidence>
<evidence type="ECO:0000256" key="33">
    <source>
        <dbReference type="ARBA" id="ARBA00047400"/>
    </source>
</evidence>
<evidence type="ECO:0000256" key="29">
    <source>
        <dbReference type="ARBA" id="ARBA00023442"/>
    </source>
</evidence>
<evidence type="ECO:0000256" key="25">
    <source>
        <dbReference type="ARBA" id="ARBA00023398"/>
    </source>
</evidence>
<evidence type="ECO:0000256" key="45">
    <source>
        <dbReference type="ARBA" id="ARBA00048420"/>
    </source>
</evidence>
<dbReference type="Gene3D" id="1.10.1200.10">
    <property type="entry name" value="ACP-like"/>
    <property type="match status" value="1"/>
</dbReference>
<dbReference type="InterPro" id="IPR036736">
    <property type="entry name" value="ACP-like_sf"/>
</dbReference>
<dbReference type="InterPro" id="IPR042104">
    <property type="entry name" value="PKS_dehydratase_sf"/>
</dbReference>
<dbReference type="SMART" id="SM00829">
    <property type="entry name" value="PKS_ER"/>
    <property type="match status" value="1"/>
</dbReference>
<evidence type="ECO:0000256" key="2">
    <source>
        <dbReference type="ARBA" id="ARBA00012004"/>
    </source>
</evidence>
<evidence type="ECO:0000256" key="9">
    <source>
        <dbReference type="ARBA" id="ARBA00022516"/>
    </source>
</evidence>
<comment type="catalytic activity">
    <reaction evidence="43">
        <text>(2E)-dodecenoyl-[ACP] + NADPH + H(+) = dodecanoyl-[ACP] + NADP(+)</text>
        <dbReference type="Rhea" id="RHEA:41880"/>
        <dbReference type="Rhea" id="RHEA-COMP:9643"/>
        <dbReference type="Rhea" id="RHEA-COMP:9644"/>
        <dbReference type="ChEBI" id="CHEBI:15378"/>
        <dbReference type="ChEBI" id="CHEBI:57783"/>
        <dbReference type="ChEBI" id="CHEBI:58349"/>
        <dbReference type="ChEBI" id="CHEBI:65264"/>
        <dbReference type="ChEBI" id="CHEBI:78472"/>
    </reaction>
    <physiologicalReaction direction="left-to-right" evidence="43">
        <dbReference type="Rhea" id="RHEA:41881"/>
    </physiologicalReaction>
</comment>
<dbReference type="InterPro" id="IPR057326">
    <property type="entry name" value="KR_dom"/>
</dbReference>
<evidence type="ECO:0000256" key="54">
    <source>
        <dbReference type="ARBA" id="ARBA00049171"/>
    </source>
</evidence>
<evidence type="ECO:0000256" key="17">
    <source>
        <dbReference type="ARBA" id="ARBA00023098"/>
    </source>
</evidence>
<evidence type="ECO:0000256" key="30">
    <source>
        <dbReference type="ARBA" id="ARBA00044883"/>
    </source>
</evidence>
<evidence type="ECO:0000256" key="46">
    <source>
        <dbReference type="ARBA" id="ARBA00048506"/>
    </source>
</evidence>
<dbReference type="InterPro" id="IPR016035">
    <property type="entry name" value="Acyl_Trfase/lysoPLipase"/>
</dbReference>
<dbReference type="Pfam" id="PF13602">
    <property type="entry name" value="ADH_zinc_N_2"/>
    <property type="match status" value="1"/>
</dbReference>
<evidence type="ECO:0000256" key="56">
    <source>
        <dbReference type="ARBA" id="ARBA00049414"/>
    </source>
</evidence>
<comment type="caution">
    <text evidence="63">The sequence shown here is derived from an EMBL/GenBank/DDBJ whole genome shotgun (WGS) entry which is preliminary data.</text>
</comment>
<evidence type="ECO:0000256" key="13">
    <source>
        <dbReference type="ARBA" id="ARBA00022832"/>
    </source>
</evidence>
<evidence type="ECO:0000256" key="10">
    <source>
        <dbReference type="ARBA" id="ARBA00022553"/>
    </source>
</evidence>
<keyword evidence="14" id="KW-0521">NADP</keyword>
<keyword evidence="16" id="KW-0560">Oxidoreductase</keyword>
<evidence type="ECO:0000256" key="24">
    <source>
        <dbReference type="ARBA" id="ARBA00023394"/>
    </source>
</evidence>
<dbReference type="PANTHER" id="PTHR43775:SF7">
    <property type="entry name" value="FATTY ACID SYNTHASE"/>
    <property type="match status" value="1"/>
</dbReference>
<evidence type="ECO:0000256" key="20">
    <source>
        <dbReference type="ARBA" id="ARBA00023332"/>
    </source>
</evidence>
<evidence type="ECO:0000256" key="5">
    <source>
        <dbReference type="ARBA" id="ARBA00012948"/>
    </source>
</evidence>
<comment type="catalytic activity">
    <reaction evidence="56">
        <text>3-oxohexadecanoyl-[ACP] + NADPH + H(+) = (3R)-hydroxyhexadecanoyl-[ACP] + NADP(+)</text>
        <dbReference type="Rhea" id="RHEA:41904"/>
        <dbReference type="Rhea" id="RHEA-COMP:9649"/>
        <dbReference type="Rhea" id="RHEA-COMP:9650"/>
        <dbReference type="ChEBI" id="CHEBI:15378"/>
        <dbReference type="ChEBI" id="CHEBI:57783"/>
        <dbReference type="ChEBI" id="CHEBI:58349"/>
        <dbReference type="ChEBI" id="CHEBI:78478"/>
        <dbReference type="ChEBI" id="CHEBI:78480"/>
    </reaction>
    <physiologicalReaction direction="left-to-right" evidence="56">
        <dbReference type="Rhea" id="RHEA:41905"/>
    </physiologicalReaction>
</comment>
<dbReference type="Gene3D" id="3.10.129.110">
    <property type="entry name" value="Polyketide synthase dehydratase"/>
    <property type="match status" value="2"/>
</dbReference>
<comment type="catalytic activity">
    <reaction evidence="20">
        <text>(3R)-hydroxyoctanoyl-[ACP] = (2E)-octenoyl-[ACP] + H2O</text>
        <dbReference type="Rhea" id="RHEA:41844"/>
        <dbReference type="Rhea" id="RHEA-COMP:9634"/>
        <dbReference type="Rhea" id="RHEA-COMP:9635"/>
        <dbReference type="ChEBI" id="CHEBI:15377"/>
        <dbReference type="ChEBI" id="CHEBI:78461"/>
        <dbReference type="ChEBI" id="CHEBI:78462"/>
    </reaction>
    <physiologicalReaction direction="left-to-right" evidence="20">
        <dbReference type="Rhea" id="RHEA:41845"/>
    </physiologicalReaction>
</comment>
<comment type="catalytic activity">
    <reaction evidence="32">
        <text>hexanoyl-[ACP] + malonyl-[ACP] + H(+) = 3-oxooctanoyl-[ACP] + holo-[ACP] + CO2</text>
        <dbReference type="Rhea" id="RHEA:41836"/>
        <dbReference type="Rhea" id="RHEA-COMP:9623"/>
        <dbReference type="Rhea" id="RHEA-COMP:9632"/>
        <dbReference type="Rhea" id="RHEA-COMP:9633"/>
        <dbReference type="Rhea" id="RHEA-COMP:9685"/>
        <dbReference type="ChEBI" id="CHEBI:15378"/>
        <dbReference type="ChEBI" id="CHEBI:16526"/>
        <dbReference type="ChEBI" id="CHEBI:64479"/>
        <dbReference type="ChEBI" id="CHEBI:78449"/>
        <dbReference type="ChEBI" id="CHEBI:78459"/>
        <dbReference type="ChEBI" id="CHEBI:78460"/>
    </reaction>
    <physiologicalReaction direction="left-to-right" evidence="32">
        <dbReference type="Rhea" id="RHEA:41837"/>
    </physiologicalReaction>
</comment>
<evidence type="ECO:0000259" key="62">
    <source>
        <dbReference type="PROSITE" id="PS50075"/>
    </source>
</evidence>
<evidence type="ECO:0000256" key="39">
    <source>
        <dbReference type="ARBA" id="ARBA00047897"/>
    </source>
</evidence>
<dbReference type="PANTHER" id="PTHR43775">
    <property type="entry name" value="FATTY ACID SYNTHASE"/>
    <property type="match status" value="1"/>
</dbReference>
<evidence type="ECO:0000256" key="15">
    <source>
        <dbReference type="ARBA" id="ARBA00022898"/>
    </source>
</evidence>
<dbReference type="GO" id="GO:0016297">
    <property type="term" value="F:fatty acyl-[ACP] hydrolase activity"/>
    <property type="evidence" value="ECO:0007669"/>
    <property type="project" value="UniProtKB-EC"/>
</dbReference>
<evidence type="ECO:0000256" key="11">
    <source>
        <dbReference type="ARBA" id="ARBA00022679"/>
    </source>
</evidence>
<evidence type="ECO:0000256" key="3">
    <source>
        <dbReference type="ARBA" id="ARBA00012480"/>
    </source>
</evidence>
<dbReference type="Gene3D" id="3.90.180.10">
    <property type="entry name" value="Medium-chain alcohol dehydrogenases, catalytic domain"/>
    <property type="match status" value="1"/>
</dbReference>
<evidence type="ECO:0000256" key="26">
    <source>
        <dbReference type="ARBA" id="ARBA00023399"/>
    </source>
</evidence>
<dbReference type="Gene3D" id="3.40.50.1820">
    <property type="entry name" value="alpha/beta hydrolase"/>
    <property type="match status" value="2"/>
</dbReference>
<dbReference type="InterPro" id="IPR020806">
    <property type="entry name" value="PKS_PP-bd"/>
</dbReference>
<comment type="catalytic activity">
    <reaction evidence="36">
        <text>(2E)-butenoyl-[ACP] + NADPH + H(+) = butanoyl-[ACP] + NADP(+)</text>
        <dbReference type="Rhea" id="RHEA:41812"/>
        <dbReference type="Rhea" id="RHEA-COMP:9627"/>
        <dbReference type="Rhea" id="RHEA-COMP:9628"/>
        <dbReference type="ChEBI" id="CHEBI:15378"/>
        <dbReference type="ChEBI" id="CHEBI:57783"/>
        <dbReference type="ChEBI" id="CHEBI:58349"/>
        <dbReference type="ChEBI" id="CHEBI:78453"/>
        <dbReference type="ChEBI" id="CHEBI:78454"/>
    </reaction>
    <physiologicalReaction direction="left-to-right" evidence="36">
        <dbReference type="Rhea" id="RHEA:41813"/>
    </physiologicalReaction>
</comment>
<dbReference type="Gene3D" id="3.30.70.3290">
    <property type="match status" value="1"/>
</dbReference>
<dbReference type="SUPFAM" id="SSF55048">
    <property type="entry name" value="Probable ACP-binding domain of malonyl-CoA ACP transacylase"/>
    <property type="match status" value="1"/>
</dbReference>
<keyword evidence="18" id="KW-0275">Fatty acid biosynthesis</keyword>
<evidence type="ECO:0000256" key="8">
    <source>
        <dbReference type="ARBA" id="ARBA00022450"/>
    </source>
</evidence>
<evidence type="ECO:0000256" key="34">
    <source>
        <dbReference type="ARBA" id="ARBA00047440"/>
    </source>
</evidence>
<evidence type="ECO:0000256" key="31">
    <source>
        <dbReference type="ARBA" id="ARBA00047300"/>
    </source>
</evidence>
<dbReference type="CDD" id="cd08954">
    <property type="entry name" value="KR_1_FAS_SDR_x"/>
    <property type="match status" value="1"/>
</dbReference>
<comment type="catalytic activity">
    <reaction evidence="37">
        <text>dodecanoyl-[ACP] + malonyl-[ACP] + H(+) = 3-oxotetradecanoyl-[ACP] + holo-[ACP] + CO2</text>
        <dbReference type="Rhea" id="RHEA:41884"/>
        <dbReference type="Rhea" id="RHEA-COMP:9623"/>
        <dbReference type="Rhea" id="RHEA-COMP:9644"/>
        <dbReference type="Rhea" id="RHEA-COMP:9645"/>
        <dbReference type="Rhea" id="RHEA-COMP:9685"/>
        <dbReference type="ChEBI" id="CHEBI:15378"/>
        <dbReference type="ChEBI" id="CHEBI:16526"/>
        <dbReference type="ChEBI" id="CHEBI:64479"/>
        <dbReference type="ChEBI" id="CHEBI:65264"/>
        <dbReference type="ChEBI" id="CHEBI:78449"/>
        <dbReference type="ChEBI" id="CHEBI:78473"/>
    </reaction>
    <physiologicalReaction direction="left-to-right" evidence="37">
        <dbReference type="Rhea" id="RHEA:41885"/>
    </physiologicalReaction>
</comment>
<dbReference type="InterPro" id="IPR029058">
    <property type="entry name" value="AB_hydrolase_fold"/>
</dbReference>
<dbReference type="InterPro" id="IPR009081">
    <property type="entry name" value="PP-bd_ACP"/>
</dbReference>
<dbReference type="SUPFAM" id="SSF51735">
    <property type="entry name" value="NAD(P)-binding Rossmann-fold domains"/>
    <property type="match status" value="2"/>
</dbReference>
<evidence type="ECO:0000256" key="23">
    <source>
        <dbReference type="ARBA" id="ARBA00023388"/>
    </source>
</evidence>
<dbReference type="Gene3D" id="3.40.50.720">
    <property type="entry name" value="NAD(P)-binding Rossmann-like Domain"/>
    <property type="match status" value="1"/>
</dbReference>
<comment type="catalytic activity">
    <reaction evidence="30">
        <text>acetyl-CoA + n malonyl-CoA + 2n NADPH + 2n H(+) = a long-chain fatty acid + (n+1) CoA + n CO2 + 2n NADP(+).</text>
        <dbReference type="EC" id="2.3.1.85"/>
    </reaction>
</comment>
<evidence type="ECO:0000256" key="28">
    <source>
        <dbReference type="ARBA" id="ARBA00023402"/>
    </source>
</evidence>
<comment type="catalytic activity">
    <reaction evidence="21">
        <text>(3R)-hydroxydodecanoyl-[ACP] = (2E)-dodecenoyl-[ACP] + H2O</text>
        <dbReference type="Rhea" id="RHEA:41876"/>
        <dbReference type="Rhea" id="RHEA-COMP:9642"/>
        <dbReference type="Rhea" id="RHEA-COMP:9643"/>
        <dbReference type="ChEBI" id="CHEBI:15377"/>
        <dbReference type="ChEBI" id="CHEBI:78470"/>
        <dbReference type="ChEBI" id="CHEBI:78472"/>
    </reaction>
    <physiologicalReaction direction="left-to-right" evidence="21">
        <dbReference type="Rhea" id="RHEA:41877"/>
    </physiologicalReaction>
</comment>
<gene>
    <name evidence="63" type="ORF">LSH36_290g03082</name>
</gene>
<comment type="catalytic activity">
    <reaction evidence="49">
        <text>holo-[ACP] + acetyl-CoA = acetyl-[ACP] + CoA</text>
        <dbReference type="Rhea" id="RHEA:41788"/>
        <dbReference type="Rhea" id="RHEA-COMP:9621"/>
        <dbReference type="Rhea" id="RHEA-COMP:9685"/>
        <dbReference type="ChEBI" id="CHEBI:57287"/>
        <dbReference type="ChEBI" id="CHEBI:57288"/>
        <dbReference type="ChEBI" id="CHEBI:64479"/>
        <dbReference type="ChEBI" id="CHEBI:78446"/>
        <dbReference type="EC" id="2.3.1.38"/>
    </reaction>
    <physiologicalReaction direction="left-to-right" evidence="49">
        <dbReference type="Rhea" id="RHEA:41789"/>
    </physiologicalReaction>
</comment>
<evidence type="ECO:0000256" key="22">
    <source>
        <dbReference type="ARBA" id="ARBA00023373"/>
    </source>
</evidence>
<dbReference type="SMART" id="SM00822">
    <property type="entry name" value="PKS_KR"/>
    <property type="match status" value="1"/>
</dbReference>
<dbReference type="Pfam" id="PF00698">
    <property type="entry name" value="Acyl_transf_1"/>
    <property type="match status" value="1"/>
</dbReference>
<dbReference type="InterPro" id="IPR020843">
    <property type="entry name" value="ER"/>
</dbReference>
<comment type="catalytic activity">
    <reaction evidence="40">
        <text>3-oxobutanoyl-[ACP] + NADPH + H(+) = (3R)-hydroxybutanoyl-[ACP] + NADP(+)</text>
        <dbReference type="Rhea" id="RHEA:41804"/>
        <dbReference type="Rhea" id="RHEA-COMP:9625"/>
        <dbReference type="Rhea" id="RHEA-COMP:9626"/>
        <dbReference type="ChEBI" id="CHEBI:15378"/>
        <dbReference type="ChEBI" id="CHEBI:57783"/>
        <dbReference type="ChEBI" id="CHEBI:58349"/>
        <dbReference type="ChEBI" id="CHEBI:78450"/>
        <dbReference type="ChEBI" id="CHEBI:78451"/>
    </reaction>
    <physiologicalReaction direction="left-to-right" evidence="40">
        <dbReference type="Rhea" id="RHEA:41805"/>
    </physiologicalReaction>
</comment>
<evidence type="ECO:0000256" key="61">
    <source>
        <dbReference type="SAM" id="MobiDB-lite"/>
    </source>
</evidence>
<evidence type="ECO:0000256" key="38">
    <source>
        <dbReference type="ARBA" id="ARBA00047810"/>
    </source>
</evidence>
<evidence type="ECO:0000256" key="48">
    <source>
        <dbReference type="ARBA" id="ARBA00048650"/>
    </source>
</evidence>
<keyword evidence="64" id="KW-1185">Reference proteome</keyword>
<comment type="catalytic activity">
    <reaction evidence="48">
        <text>a 2,3-saturated acyl-[ACP] + NADP(+) = a (2E)-enoyl-[ACP] + NADPH + H(+)</text>
        <dbReference type="Rhea" id="RHEA:22564"/>
        <dbReference type="Rhea" id="RHEA-COMP:9925"/>
        <dbReference type="Rhea" id="RHEA-COMP:9926"/>
        <dbReference type="ChEBI" id="CHEBI:15378"/>
        <dbReference type="ChEBI" id="CHEBI:57783"/>
        <dbReference type="ChEBI" id="CHEBI:58349"/>
        <dbReference type="ChEBI" id="CHEBI:78784"/>
        <dbReference type="ChEBI" id="CHEBI:78785"/>
        <dbReference type="EC" id="1.3.1.39"/>
    </reaction>
    <physiologicalReaction direction="right-to-left" evidence="48">
        <dbReference type="Rhea" id="RHEA:22566"/>
    </physiologicalReaction>
</comment>
<dbReference type="Gene3D" id="3.40.366.10">
    <property type="entry name" value="Malonyl-Coenzyme A Acyl Carrier Protein, domain 2"/>
    <property type="match status" value="1"/>
</dbReference>
<evidence type="ECO:0000256" key="14">
    <source>
        <dbReference type="ARBA" id="ARBA00022857"/>
    </source>
</evidence>
<dbReference type="SUPFAM" id="SSF52151">
    <property type="entry name" value="FabD/lysophospholipase-like"/>
    <property type="match status" value="1"/>
</dbReference>
<dbReference type="Pfam" id="PF08659">
    <property type="entry name" value="KR"/>
    <property type="match status" value="1"/>
</dbReference>
<dbReference type="SUPFAM" id="SSF47336">
    <property type="entry name" value="ACP-like"/>
    <property type="match status" value="1"/>
</dbReference>
<comment type="catalytic activity">
    <reaction evidence="60">
        <text>octanoyl-[ACP] + malonyl-[ACP] + H(+) = 3-oxodecanoyl-[ACP] + holo-[ACP] + CO2</text>
        <dbReference type="Rhea" id="RHEA:41852"/>
        <dbReference type="Rhea" id="RHEA-COMP:9623"/>
        <dbReference type="Rhea" id="RHEA-COMP:9636"/>
        <dbReference type="Rhea" id="RHEA-COMP:9637"/>
        <dbReference type="Rhea" id="RHEA-COMP:9685"/>
        <dbReference type="ChEBI" id="CHEBI:15378"/>
        <dbReference type="ChEBI" id="CHEBI:16526"/>
        <dbReference type="ChEBI" id="CHEBI:64479"/>
        <dbReference type="ChEBI" id="CHEBI:78449"/>
        <dbReference type="ChEBI" id="CHEBI:78463"/>
        <dbReference type="ChEBI" id="CHEBI:78464"/>
    </reaction>
    <physiologicalReaction direction="left-to-right" evidence="60">
        <dbReference type="Rhea" id="RHEA:41853"/>
    </physiologicalReaction>
</comment>
<dbReference type="Pfam" id="PF00550">
    <property type="entry name" value="PP-binding"/>
    <property type="match status" value="1"/>
</dbReference>
<comment type="catalytic activity">
    <reaction evidence="46">
        <text>a fatty acyl-[ACP] + malonyl-[ACP] + H(+) = a 3-oxoacyl-[ACP] + holo-[ACP] + CO2</text>
        <dbReference type="Rhea" id="RHEA:22836"/>
        <dbReference type="Rhea" id="RHEA-COMP:9623"/>
        <dbReference type="Rhea" id="RHEA-COMP:9685"/>
        <dbReference type="Rhea" id="RHEA-COMP:9916"/>
        <dbReference type="Rhea" id="RHEA-COMP:14125"/>
        <dbReference type="ChEBI" id="CHEBI:15378"/>
        <dbReference type="ChEBI" id="CHEBI:16526"/>
        <dbReference type="ChEBI" id="CHEBI:64479"/>
        <dbReference type="ChEBI" id="CHEBI:78449"/>
        <dbReference type="ChEBI" id="CHEBI:78776"/>
        <dbReference type="ChEBI" id="CHEBI:138651"/>
        <dbReference type="EC" id="2.3.1.41"/>
    </reaction>
    <physiologicalReaction direction="left-to-right" evidence="46">
        <dbReference type="Rhea" id="RHEA:22837"/>
    </physiologicalReaction>
</comment>
<comment type="catalytic activity">
    <reaction evidence="44">
        <text>tetradecanoyl-[ACP] + H2O = tetradecanoate + holo-[ACP] + H(+)</text>
        <dbReference type="Rhea" id="RHEA:30123"/>
        <dbReference type="Rhea" id="RHEA-COMP:9648"/>
        <dbReference type="Rhea" id="RHEA-COMP:9685"/>
        <dbReference type="ChEBI" id="CHEBI:15377"/>
        <dbReference type="ChEBI" id="CHEBI:15378"/>
        <dbReference type="ChEBI" id="CHEBI:30807"/>
        <dbReference type="ChEBI" id="CHEBI:64479"/>
        <dbReference type="ChEBI" id="CHEBI:78477"/>
        <dbReference type="EC" id="3.1.2.14"/>
    </reaction>
    <physiologicalReaction direction="left-to-right" evidence="44">
        <dbReference type="Rhea" id="RHEA:30124"/>
    </physiologicalReaction>
</comment>
<dbReference type="CDD" id="cd05195">
    <property type="entry name" value="enoyl_red"/>
    <property type="match status" value="1"/>
</dbReference>
<evidence type="ECO:0000256" key="21">
    <source>
        <dbReference type="ARBA" id="ARBA00023351"/>
    </source>
</evidence>
<comment type="pathway">
    <text evidence="1">Lipid metabolism.</text>
</comment>
<evidence type="ECO:0000256" key="37">
    <source>
        <dbReference type="ARBA" id="ARBA00047578"/>
    </source>
</evidence>
<dbReference type="FunFam" id="3.40.366.10:FF:000005">
    <property type="entry name" value="Fatty acid synthase"/>
    <property type="match status" value="1"/>
</dbReference>
<evidence type="ECO:0000256" key="42">
    <source>
        <dbReference type="ARBA" id="ARBA00048051"/>
    </source>
</evidence>
<reference evidence="63" key="1">
    <citation type="journal article" date="2023" name="Mol. Biol. Evol.">
        <title>Third-Generation Sequencing Reveals the Adaptive Role of the Epigenome in Three Deep-Sea Polychaetes.</title>
        <authorList>
            <person name="Perez M."/>
            <person name="Aroh O."/>
            <person name="Sun Y."/>
            <person name="Lan Y."/>
            <person name="Juniper S.K."/>
            <person name="Young C.R."/>
            <person name="Angers B."/>
            <person name="Qian P.Y."/>
        </authorList>
    </citation>
    <scope>NUCLEOTIDE SEQUENCE</scope>
    <source>
        <strain evidence="63">P08H-3</strain>
    </source>
</reference>